<keyword evidence="3" id="KW-1185">Reference proteome</keyword>
<dbReference type="Proteomes" id="UP001148838">
    <property type="component" value="Unassembled WGS sequence"/>
</dbReference>
<sequence>MAGLCEGGNEPSGSLKAIFMSYVRVCLCWIKDDDDDDDDDNDDGDDDDIVVDDDDDFNDWKDVVSDIDFYVADTVAADDALDVPAADNGNDDAVVPAAAADFVPAAADDLVPPAADDNDDDAVVPAADNKDIVVPAADDDEDDAAAVFVAADDVRH</sequence>
<dbReference type="EMBL" id="JAJSOF020000023">
    <property type="protein sequence ID" value="KAJ4436401.1"/>
    <property type="molecule type" value="Genomic_DNA"/>
</dbReference>
<feature type="region of interest" description="Disordered" evidence="1">
    <location>
        <begin position="33"/>
        <end position="55"/>
    </location>
</feature>
<proteinExistence type="predicted"/>
<organism evidence="2 3">
    <name type="scientific">Periplaneta americana</name>
    <name type="common">American cockroach</name>
    <name type="synonym">Blatta americana</name>
    <dbReference type="NCBI Taxonomy" id="6978"/>
    <lineage>
        <taxon>Eukaryota</taxon>
        <taxon>Metazoa</taxon>
        <taxon>Ecdysozoa</taxon>
        <taxon>Arthropoda</taxon>
        <taxon>Hexapoda</taxon>
        <taxon>Insecta</taxon>
        <taxon>Pterygota</taxon>
        <taxon>Neoptera</taxon>
        <taxon>Polyneoptera</taxon>
        <taxon>Dictyoptera</taxon>
        <taxon>Blattodea</taxon>
        <taxon>Blattoidea</taxon>
        <taxon>Blattidae</taxon>
        <taxon>Blattinae</taxon>
        <taxon>Periplaneta</taxon>
    </lineage>
</organism>
<evidence type="ECO:0000256" key="1">
    <source>
        <dbReference type="SAM" id="MobiDB-lite"/>
    </source>
</evidence>
<gene>
    <name evidence="2" type="ORF">ANN_19033</name>
</gene>
<evidence type="ECO:0000313" key="2">
    <source>
        <dbReference type="EMBL" id="KAJ4436401.1"/>
    </source>
</evidence>
<accession>A0ABQ8SRN3</accession>
<comment type="caution">
    <text evidence="2">The sequence shown here is derived from an EMBL/GenBank/DDBJ whole genome shotgun (WGS) entry which is preliminary data.</text>
</comment>
<protein>
    <submittedName>
        <fullName evidence="2">Uncharacterized protein</fullName>
    </submittedName>
</protein>
<name>A0ABQ8SRN3_PERAM</name>
<reference evidence="2 3" key="1">
    <citation type="journal article" date="2022" name="Allergy">
        <title>Genome assembly and annotation of Periplaneta americana reveal a comprehensive cockroach allergen profile.</title>
        <authorList>
            <person name="Wang L."/>
            <person name="Xiong Q."/>
            <person name="Saelim N."/>
            <person name="Wang L."/>
            <person name="Nong W."/>
            <person name="Wan A.T."/>
            <person name="Shi M."/>
            <person name="Liu X."/>
            <person name="Cao Q."/>
            <person name="Hui J.H.L."/>
            <person name="Sookrung N."/>
            <person name="Leung T.F."/>
            <person name="Tungtrongchitr A."/>
            <person name="Tsui S.K.W."/>
        </authorList>
    </citation>
    <scope>NUCLEOTIDE SEQUENCE [LARGE SCALE GENOMIC DNA]</scope>
    <source>
        <strain evidence="2">PWHHKU_190912</strain>
    </source>
</reference>
<evidence type="ECO:0000313" key="3">
    <source>
        <dbReference type="Proteomes" id="UP001148838"/>
    </source>
</evidence>